<dbReference type="RefSeq" id="WP_197312310.1">
    <property type="nucleotide sequence ID" value="NZ_JADZLT010000053.1"/>
</dbReference>
<evidence type="ECO:0000256" key="7">
    <source>
        <dbReference type="ARBA" id="ARBA00049185"/>
    </source>
</evidence>
<comment type="cofactor">
    <cofactor evidence="1">
        <name>pyridoxal 5'-phosphate</name>
        <dbReference type="ChEBI" id="CHEBI:597326"/>
    </cofactor>
</comment>
<comment type="catalytic activity">
    <reaction evidence="7">
        <text>L-aspartate + 2-oxoglutarate = oxaloacetate + L-glutamate</text>
        <dbReference type="Rhea" id="RHEA:21824"/>
        <dbReference type="ChEBI" id="CHEBI:16452"/>
        <dbReference type="ChEBI" id="CHEBI:16810"/>
        <dbReference type="ChEBI" id="CHEBI:29985"/>
        <dbReference type="ChEBI" id="CHEBI:29991"/>
        <dbReference type="EC" id="2.6.1.1"/>
    </reaction>
</comment>
<gene>
    <name evidence="9" type="ORF">I5731_15480</name>
</gene>
<comment type="similarity">
    <text evidence="2">Belongs to the class-I pyridoxal-phosphate-dependent aminotransferase family.</text>
</comment>
<evidence type="ECO:0000256" key="4">
    <source>
        <dbReference type="ARBA" id="ARBA00022576"/>
    </source>
</evidence>
<proteinExistence type="inferred from homology"/>
<keyword evidence="6" id="KW-0663">Pyridoxal phosphate</keyword>
<organism evidence="9 10">
    <name type="scientific">Methylobrevis albus</name>
    <dbReference type="NCBI Taxonomy" id="2793297"/>
    <lineage>
        <taxon>Bacteria</taxon>
        <taxon>Pseudomonadati</taxon>
        <taxon>Pseudomonadota</taxon>
        <taxon>Alphaproteobacteria</taxon>
        <taxon>Hyphomicrobiales</taxon>
        <taxon>Pleomorphomonadaceae</taxon>
        <taxon>Methylobrevis</taxon>
    </lineage>
</organism>
<name>A0A931MZ89_9HYPH</name>
<dbReference type="Proteomes" id="UP000631694">
    <property type="component" value="Unassembled WGS sequence"/>
</dbReference>
<dbReference type="CDD" id="cd00609">
    <property type="entry name" value="AAT_like"/>
    <property type="match status" value="1"/>
</dbReference>
<feature type="domain" description="Aminotransferase class I/classII large" evidence="8">
    <location>
        <begin position="30"/>
        <end position="376"/>
    </location>
</feature>
<dbReference type="InterPro" id="IPR004839">
    <property type="entry name" value="Aminotransferase_I/II_large"/>
</dbReference>
<dbReference type="GO" id="GO:0006520">
    <property type="term" value="P:amino acid metabolic process"/>
    <property type="evidence" value="ECO:0007669"/>
    <property type="project" value="InterPro"/>
</dbReference>
<dbReference type="PANTHER" id="PTHR46383:SF2">
    <property type="entry name" value="AMINOTRANSFERASE"/>
    <property type="match status" value="1"/>
</dbReference>
<sequence length="382" mass="41147">MLSKRSAVEPFRAMDVMSAAFALERQGRSIIHMEVGEPGAPTPRVVREAAMAAIASGRVRYTEALGTPALRARIATHYAERYGVAVSPERVVVATGSSAAFNLAFLAFFDPGDRIGMPTPGYPAYRNILAALGLEVVEIPTGPETRWAVTPEMLAEIQRDRPLKGLIVASPANPSGTMIQPPALKALVESCDALGIRLIMDEIYHGLVYGGETATALAFTEQAVVVNSFSKYYCMTGWRVGWMVVPQPAVRAIECIAQNLSISVNSLSQTAALAAFDAVDELELVKAGYAANRELLLRRLPEAGLDDVLPVDGAFYIYANVRKFTNDSMDFARRMLTEAGVATTPGLDFDPARGAGYIRLSFAGTTPEMDEAVTRIAGWIGR</sequence>
<dbReference type="InterPro" id="IPR050596">
    <property type="entry name" value="AspAT/PAT-like"/>
</dbReference>
<dbReference type="EC" id="2.6.1.1" evidence="3"/>
<evidence type="ECO:0000259" key="8">
    <source>
        <dbReference type="Pfam" id="PF00155"/>
    </source>
</evidence>
<dbReference type="GO" id="GO:0004069">
    <property type="term" value="F:L-aspartate:2-oxoglutarate aminotransferase activity"/>
    <property type="evidence" value="ECO:0007669"/>
    <property type="project" value="UniProtKB-EC"/>
</dbReference>
<keyword evidence="4 9" id="KW-0032">Aminotransferase</keyword>
<reference evidence="9" key="1">
    <citation type="submission" date="2020-12" db="EMBL/GenBank/DDBJ databases">
        <title>Methylobrevis albus sp. nov., isolated from fresh water lack sediment.</title>
        <authorList>
            <person name="Zou Q."/>
        </authorList>
    </citation>
    <scope>NUCLEOTIDE SEQUENCE</scope>
    <source>
        <strain evidence="9">L22</strain>
    </source>
</reference>
<evidence type="ECO:0000256" key="6">
    <source>
        <dbReference type="ARBA" id="ARBA00022898"/>
    </source>
</evidence>
<dbReference type="PANTHER" id="PTHR46383">
    <property type="entry name" value="ASPARTATE AMINOTRANSFERASE"/>
    <property type="match status" value="1"/>
</dbReference>
<evidence type="ECO:0000313" key="10">
    <source>
        <dbReference type="Proteomes" id="UP000631694"/>
    </source>
</evidence>
<evidence type="ECO:0000256" key="1">
    <source>
        <dbReference type="ARBA" id="ARBA00001933"/>
    </source>
</evidence>
<keyword evidence="10" id="KW-1185">Reference proteome</keyword>
<dbReference type="SUPFAM" id="SSF53383">
    <property type="entry name" value="PLP-dependent transferases"/>
    <property type="match status" value="1"/>
</dbReference>
<evidence type="ECO:0000313" key="9">
    <source>
        <dbReference type="EMBL" id="MBH0239227.1"/>
    </source>
</evidence>
<dbReference type="GO" id="GO:0030170">
    <property type="term" value="F:pyridoxal phosphate binding"/>
    <property type="evidence" value="ECO:0007669"/>
    <property type="project" value="InterPro"/>
</dbReference>
<evidence type="ECO:0000256" key="5">
    <source>
        <dbReference type="ARBA" id="ARBA00022679"/>
    </source>
</evidence>
<accession>A0A931MZ89</accession>
<dbReference type="EMBL" id="JADZLT010000053">
    <property type="protein sequence ID" value="MBH0239227.1"/>
    <property type="molecule type" value="Genomic_DNA"/>
</dbReference>
<dbReference type="InterPro" id="IPR015421">
    <property type="entry name" value="PyrdxlP-dep_Trfase_major"/>
</dbReference>
<dbReference type="AlphaFoldDB" id="A0A931MZ89"/>
<evidence type="ECO:0000256" key="2">
    <source>
        <dbReference type="ARBA" id="ARBA00007441"/>
    </source>
</evidence>
<evidence type="ECO:0000256" key="3">
    <source>
        <dbReference type="ARBA" id="ARBA00012753"/>
    </source>
</evidence>
<dbReference type="PRINTS" id="PR00753">
    <property type="entry name" value="ACCSYNTHASE"/>
</dbReference>
<comment type="caution">
    <text evidence="9">The sequence shown here is derived from an EMBL/GenBank/DDBJ whole genome shotgun (WGS) entry which is preliminary data.</text>
</comment>
<dbReference type="InterPro" id="IPR015424">
    <property type="entry name" value="PyrdxlP-dep_Trfase"/>
</dbReference>
<protein>
    <recommendedName>
        <fullName evidence="3">aspartate transaminase</fullName>
        <ecNumber evidence="3">2.6.1.1</ecNumber>
    </recommendedName>
</protein>
<dbReference type="Gene3D" id="3.40.640.10">
    <property type="entry name" value="Type I PLP-dependent aspartate aminotransferase-like (Major domain)"/>
    <property type="match status" value="1"/>
</dbReference>
<dbReference type="Pfam" id="PF00155">
    <property type="entry name" value="Aminotran_1_2"/>
    <property type="match status" value="1"/>
</dbReference>
<keyword evidence="5" id="KW-0808">Transferase</keyword>